<dbReference type="Gene3D" id="1.25.40.10">
    <property type="entry name" value="Tetratricopeptide repeat domain"/>
    <property type="match status" value="1"/>
</dbReference>
<evidence type="ECO:0000256" key="1">
    <source>
        <dbReference type="SAM" id="Phobius"/>
    </source>
</evidence>
<dbReference type="Pfam" id="PF13432">
    <property type="entry name" value="TPR_16"/>
    <property type="match status" value="1"/>
</dbReference>
<keyword evidence="2" id="KW-0378">Hydrolase</keyword>
<dbReference type="GO" id="GO:0006508">
    <property type="term" value="P:proteolysis"/>
    <property type="evidence" value="ECO:0007669"/>
    <property type="project" value="UniProtKB-KW"/>
</dbReference>
<gene>
    <name evidence="2" type="ORF">NCTC13652_01713</name>
</gene>
<dbReference type="STRING" id="1122997.GCA_000425285_00081"/>
<keyword evidence="3" id="KW-1185">Reference proteome</keyword>
<dbReference type="AlphaFoldDB" id="A0A448NZX7"/>
<dbReference type="InterPro" id="IPR011990">
    <property type="entry name" value="TPR-like_helical_dom_sf"/>
</dbReference>
<feature type="transmembrane region" description="Helical" evidence="1">
    <location>
        <begin position="321"/>
        <end position="341"/>
    </location>
</feature>
<evidence type="ECO:0000313" key="2">
    <source>
        <dbReference type="EMBL" id="VEI03507.1"/>
    </source>
</evidence>
<keyword evidence="2" id="KW-0645">Protease</keyword>
<keyword evidence="1" id="KW-0472">Membrane</keyword>
<protein>
    <submittedName>
        <fullName evidence="2">Zn-dependent protease, contains TPR repeats</fullName>
    </submittedName>
</protein>
<dbReference type="RefSeq" id="WP_028701994.1">
    <property type="nucleotide sequence ID" value="NZ_LR134473.1"/>
</dbReference>
<dbReference type="Proteomes" id="UP000277858">
    <property type="component" value="Chromosome"/>
</dbReference>
<feature type="transmembrane region" description="Helical" evidence="1">
    <location>
        <begin position="291"/>
        <end position="309"/>
    </location>
</feature>
<accession>A0A448NZX7</accession>
<name>A0A448NZX7_9ACTN</name>
<dbReference type="SUPFAM" id="SSF48452">
    <property type="entry name" value="TPR-like"/>
    <property type="match status" value="1"/>
</dbReference>
<sequence>MDDATALSTAARLIDAGQDAAALRYVGPVLAHDPGHPLARLYEVMALEGVDPERARDRAESLASDHPDWAEAWTQLTFILAHHDTPARAAAAAGRALQLDPQNPQVHLSMSDALVRIDNYQESLNAVDRALAMGVQSWRAQLRRGHCLFMLGRRAEGIEIVSRVVGEHPSEPEAVKMLAALEADVGHHERALRLANEAATEAMGQKGTAEMARRILVGSLNRVVLTWLGSGLGLSVLWGQIWHLAPGHNLVVAALSTGAVMCAQVLVWPGLSRGQTRRTVIRTIWRDRTTAVLMGLALFLYAQPLYSAIRWQFDQRYHNSTPVLVIIALAIGAAGSAGGWLRSVRTRGPNAPPDHR</sequence>
<keyword evidence="1" id="KW-0812">Transmembrane</keyword>
<evidence type="ECO:0000313" key="3">
    <source>
        <dbReference type="Proteomes" id="UP000277858"/>
    </source>
</evidence>
<reference evidence="2 3" key="1">
    <citation type="submission" date="2018-12" db="EMBL/GenBank/DDBJ databases">
        <authorList>
            <consortium name="Pathogen Informatics"/>
        </authorList>
    </citation>
    <scope>NUCLEOTIDE SEQUENCE [LARGE SCALE GENOMIC DNA]</scope>
    <source>
        <strain evidence="2 3">NCTC13652</strain>
    </source>
</reference>
<feature type="transmembrane region" description="Helical" evidence="1">
    <location>
        <begin position="250"/>
        <end position="271"/>
    </location>
</feature>
<dbReference type="GO" id="GO:0008233">
    <property type="term" value="F:peptidase activity"/>
    <property type="evidence" value="ECO:0007669"/>
    <property type="project" value="UniProtKB-KW"/>
</dbReference>
<keyword evidence="1" id="KW-1133">Transmembrane helix</keyword>
<organism evidence="2 3">
    <name type="scientific">Acidipropionibacterium jensenii</name>
    <dbReference type="NCBI Taxonomy" id="1749"/>
    <lineage>
        <taxon>Bacteria</taxon>
        <taxon>Bacillati</taxon>
        <taxon>Actinomycetota</taxon>
        <taxon>Actinomycetes</taxon>
        <taxon>Propionibacteriales</taxon>
        <taxon>Propionibacteriaceae</taxon>
        <taxon>Acidipropionibacterium</taxon>
    </lineage>
</organism>
<feature type="transmembrane region" description="Helical" evidence="1">
    <location>
        <begin position="223"/>
        <end position="244"/>
    </location>
</feature>
<proteinExistence type="predicted"/>
<dbReference type="EMBL" id="LR134473">
    <property type="protein sequence ID" value="VEI03507.1"/>
    <property type="molecule type" value="Genomic_DNA"/>
</dbReference>